<comment type="caution">
    <text evidence="2">The sequence shown here is derived from an EMBL/GenBank/DDBJ whole genome shotgun (WGS) entry which is preliminary data.</text>
</comment>
<name>A0AAD7GF42_MYCRO</name>
<evidence type="ECO:0000313" key="3">
    <source>
        <dbReference type="Proteomes" id="UP001221757"/>
    </source>
</evidence>
<reference evidence="2" key="1">
    <citation type="submission" date="2023-03" db="EMBL/GenBank/DDBJ databases">
        <title>Massive genome expansion in bonnet fungi (Mycena s.s.) driven by repeated elements and novel gene families across ecological guilds.</title>
        <authorList>
            <consortium name="Lawrence Berkeley National Laboratory"/>
            <person name="Harder C.B."/>
            <person name="Miyauchi S."/>
            <person name="Viragh M."/>
            <person name="Kuo A."/>
            <person name="Thoen E."/>
            <person name="Andreopoulos B."/>
            <person name="Lu D."/>
            <person name="Skrede I."/>
            <person name="Drula E."/>
            <person name="Henrissat B."/>
            <person name="Morin E."/>
            <person name="Kohler A."/>
            <person name="Barry K."/>
            <person name="LaButti K."/>
            <person name="Morin E."/>
            <person name="Salamov A."/>
            <person name="Lipzen A."/>
            <person name="Mereny Z."/>
            <person name="Hegedus B."/>
            <person name="Baldrian P."/>
            <person name="Stursova M."/>
            <person name="Weitz H."/>
            <person name="Taylor A."/>
            <person name="Grigoriev I.V."/>
            <person name="Nagy L.G."/>
            <person name="Martin F."/>
            <person name="Kauserud H."/>
        </authorList>
    </citation>
    <scope>NUCLEOTIDE SEQUENCE</scope>
    <source>
        <strain evidence="2">CBHHK067</strain>
    </source>
</reference>
<sequence length="392" mass="43191">MYRLRSVRNKTDFGMMRPFTNKAQPIPSRATYGRLRESTAKGSQRLLSGLTTTETTQSSVTPSAVPRHDRTGKSGCPFKRVGKVVIRAASPRDNIDHIPPRSAQRLHGLASDMILLLARPEALRAPNPPISRSPEDVRAERSLLDLDIFEVCRSPHTPHDLETPIALTYNPLDSAERLSRALLDIQVPSGTSSSYYRPRAGPNGTLGALIDRAHIVLELSDAPTRSLNSSLGPQTRIVRHHLTNNPSLVVDSSTRSLRTTFWGVIVNSSTRSCRTTFWGAHLFNHHLTTVLDDRHKFPLTFTDIGTHTGSALEVPAGVAHSSEAYLDVNHYPIICWAVARAVDDTTHQWNSVPWPLTSRGPPKSSAKEPMQRKPAVADAVPEVPPRTYTTSA</sequence>
<organism evidence="2 3">
    <name type="scientific">Mycena rosella</name>
    <name type="common">Pink bonnet</name>
    <name type="synonym">Agaricus rosellus</name>
    <dbReference type="NCBI Taxonomy" id="1033263"/>
    <lineage>
        <taxon>Eukaryota</taxon>
        <taxon>Fungi</taxon>
        <taxon>Dikarya</taxon>
        <taxon>Basidiomycota</taxon>
        <taxon>Agaricomycotina</taxon>
        <taxon>Agaricomycetes</taxon>
        <taxon>Agaricomycetidae</taxon>
        <taxon>Agaricales</taxon>
        <taxon>Marasmiineae</taxon>
        <taxon>Mycenaceae</taxon>
        <taxon>Mycena</taxon>
    </lineage>
</organism>
<keyword evidence="3" id="KW-1185">Reference proteome</keyword>
<evidence type="ECO:0000256" key="1">
    <source>
        <dbReference type="SAM" id="MobiDB-lite"/>
    </source>
</evidence>
<feature type="compositionally biased region" description="Low complexity" evidence="1">
    <location>
        <begin position="46"/>
        <end position="63"/>
    </location>
</feature>
<gene>
    <name evidence="2" type="ORF">B0H17DRAFT_1205215</name>
</gene>
<evidence type="ECO:0000313" key="2">
    <source>
        <dbReference type="EMBL" id="KAJ7683352.1"/>
    </source>
</evidence>
<dbReference type="EMBL" id="JARKIE010000109">
    <property type="protein sequence ID" value="KAJ7683352.1"/>
    <property type="molecule type" value="Genomic_DNA"/>
</dbReference>
<feature type="region of interest" description="Disordered" evidence="1">
    <location>
        <begin position="352"/>
        <end position="392"/>
    </location>
</feature>
<accession>A0AAD7GF42</accession>
<feature type="region of interest" description="Disordered" evidence="1">
    <location>
        <begin position="39"/>
        <end position="76"/>
    </location>
</feature>
<proteinExistence type="predicted"/>
<dbReference type="AlphaFoldDB" id="A0AAD7GF42"/>
<dbReference type="Proteomes" id="UP001221757">
    <property type="component" value="Unassembled WGS sequence"/>
</dbReference>
<protein>
    <submittedName>
        <fullName evidence="2">Uncharacterized protein</fullName>
    </submittedName>
</protein>